<gene>
    <name evidence="6" type="ORF">BDA99DRAFT_499983</name>
</gene>
<dbReference type="Proteomes" id="UP001209540">
    <property type="component" value="Unassembled WGS sequence"/>
</dbReference>
<evidence type="ECO:0000256" key="2">
    <source>
        <dbReference type="ARBA" id="ARBA00022801"/>
    </source>
</evidence>
<dbReference type="EMBL" id="JAIXMP010000005">
    <property type="protein sequence ID" value="KAI9273082.1"/>
    <property type="molecule type" value="Genomic_DNA"/>
</dbReference>
<dbReference type="InterPro" id="IPR036452">
    <property type="entry name" value="Ribo_hydro-like"/>
</dbReference>
<feature type="region of interest" description="Disordered" evidence="4">
    <location>
        <begin position="137"/>
        <end position="163"/>
    </location>
</feature>
<dbReference type="SUPFAM" id="SSF53590">
    <property type="entry name" value="Nucleoside hydrolase"/>
    <property type="match status" value="1"/>
</dbReference>
<dbReference type="PANTHER" id="PTHR12304">
    <property type="entry name" value="INOSINE-URIDINE PREFERRING NUCLEOSIDE HYDROLASE"/>
    <property type="match status" value="1"/>
</dbReference>
<evidence type="ECO:0000313" key="6">
    <source>
        <dbReference type="EMBL" id="KAI9273082.1"/>
    </source>
</evidence>
<comment type="similarity">
    <text evidence="1">Belongs to the IUNH family.</text>
</comment>
<evidence type="ECO:0000256" key="4">
    <source>
        <dbReference type="SAM" id="MobiDB-lite"/>
    </source>
</evidence>
<evidence type="ECO:0000313" key="7">
    <source>
        <dbReference type="Proteomes" id="UP001209540"/>
    </source>
</evidence>
<organism evidence="6 7">
    <name type="scientific">Phascolomyces articulosus</name>
    <dbReference type="NCBI Taxonomy" id="60185"/>
    <lineage>
        <taxon>Eukaryota</taxon>
        <taxon>Fungi</taxon>
        <taxon>Fungi incertae sedis</taxon>
        <taxon>Mucoromycota</taxon>
        <taxon>Mucoromycotina</taxon>
        <taxon>Mucoromycetes</taxon>
        <taxon>Mucorales</taxon>
        <taxon>Lichtheimiaceae</taxon>
        <taxon>Phascolomyces</taxon>
    </lineage>
</organism>
<sequence length="295" mass="32687">MTVEPIIIDTDPGVDDVLAILFLLLSKEVHIKAITLTHGNTELHHIKRNAVTLLHVMQKHRAFVNSPLPFQELPVLAVGSELPLKSKNIYATYFHGKDGLGDVYHQGKYTAPPDWESQIIHQSSHDQEVAFPTTTTTTTIGDEEDENSKNDRPSNQTTRAFQTTERDGADEILYQLKQAPPLTISILAVGPLTNIALAYQRDPITLSRAKRILIMGGAVDAPGNVTPLAEFNFRADPDAANIVLSASKGFQPTPEGYRDRVDLITNGKQTPIHIVLLPLKGKNQFDFYSKFSIYL</sequence>
<dbReference type="Pfam" id="PF01156">
    <property type="entry name" value="IU_nuc_hydro"/>
    <property type="match status" value="1"/>
</dbReference>
<dbReference type="PANTHER" id="PTHR12304:SF56">
    <property type="entry name" value="HYDROLASE, PUTATIVE (AFU_ORTHOLOGUE AFUA_1G11790)-RELATED"/>
    <property type="match status" value="1"/>
</dbReference>
<feature type="compositionally biased region" description="Polar residues" evidence="4">
    <location>
        <begin position="153"/>
        <end position="163"/>
    </location>
</feature>
<keyword evidence="7" id="KW-1185">Reference proteome</keyword>
<dbReference type="GO" id="GO:0006152">
    <property type="term" value="P:purine nucleoside catabolic process"/>
    <property type="evidence" value="ECO:0007669"/>
    <property type="project" value="TreeGrafter"/>
</dbReference>
<dbReference type="GO" id="GO:0005829">
    <property type="term" value="C:cytosol"/>
    <property type="evidence" value="ECO:0007669"/>
    <property type="project" value="TreeGrafter"/>
</dbReference>
<proteinExistence type="inferred from homology"/>
<dbReference type="InterPro" id="IPR001910">
    <property type="entry name" value="Inosine/uridine_hydrolase_dom"/>
</dbReference>
<dbReference type="InterPro" id="IPR023186">
    <property type="entry name" value="IUNH"/>
</dbReference>
<reference evidence="6" key="1">
    <citation type="journal article" date="2022" name="IScience">
        <title>Evolution of zygomycete secretomes and the origins of terrestrial fungal ecologies.</title>
        <authorList>
            <person name="Chang Y."/>
            <person name="Wang Y."/>
            <person name="Mondo S."/>
            <person name="Ahrendt S."/>
            <person name="Andreopoulos W."/>
            <person name="Barry K."/>
            <person name="Beard J."/>
            <person name="Benny G.L."/>
            <person name="Blankenship S."/>
            <person name="Bonito G."/>
            <person name="Cuomo C."/>
            <person name="Desiro A."/>
            <person name="Gervers K.A."/>
            <person name="Hundley H."/>
            <person name="Kuo A."/>
            <person name="LaButti K."/>
            <person name="Lang B.F."/>
            <person name="Lipzen A."/>
            <person name="O'Donnell K."/>
            <person name="Pangilinan J."/>
            <person name="Reynolds N."/>
            <person name="Sandor L."/>
            <person name="Smith M.E."/>
            <person name="Tsang A."/>
            <person name="Grigoriev I.V."/>
            <person name="Stajich J.E."/>
            <person name="Spatafora J.W."/>
        </authorList>
    </citation>
    <scope>NUCLEOTIDE SEQUENCE</scope>
    <source>
        <strain evidence="6">RSA 2281</strain>
    </source>
</reference>
<evidence type="ECO:0000256" key="3">
    <source>
        <dbReference type="ARBA" id="ARBA00023295"/>
    </source>
</evidence>
<keyword evidence="3" id="KW-0326">Glycosidase</keyword>
<evidence type="ECO:0000256" key="1">
    <source>
        <dbReference type="ARBA" id="ARBA00009176"/>
    </source>
</evidence>
<reference evidence="6" key="2">
    <citation type="submission" date="2023-02" db="EMBL/GenBank/DDBJ databases">
        <authorList>
            <consortium name="DOE Joint Genome Institute"/>
            <person name="Mondo S.J."/>
            <person name="Chang Y."/>
            <person name="Wang Y."/>
            <person name="Ahrendt S."/>
            <person name="Andreopoulos W."/>
            <person name="Barry K."/>
            <person name="Beard J."/>
            <person name="Benny G.L."/>
            <person name="Blankenship S."/>
            <person name="Bonito G."/>
            <person name="Cuomo C."/>
            <person name="Desiro A."/>
            <person name="Gervers K.A."/>
            <person name="Hundley H."/>
            <person name="Kuo A."/>
            <person name="LaButti K."/>
            <person name="Lang B.F."/>
            <person name="Lipzen A."/>
            <person name="O'Donnell K."/>
            <person name="Pangilinan J."/>
            <person name="Reynolds N."/>
            <person name="Sandor L."/>
            <person name="Smith M.W."/>
            <person name="Tsang A."/>
            <person name="Grigoriev I.V."/>
            <person name="Stajich J.E."/>
            <person name="Spatafora J.W."/>
        </authorList>
    </citation>
    <scope>NUCLEOTIDE SEQUENCE</scope>
    <source>
        <strain evidence="6">RSA 2281</strain>
    </source>
</reference>
<name>A0AAD5K827_9FUNG</name>
<dbReference type="GO" id="GO:0008477">
    <property type="term" value="F:purine nucleosidase activity"/>
    <property type="evidence" value="ECO:0007669"/>
    <property type="project" value="TreeGrafter"/>
</dbReference>
<keyword evidence="2 6" id="KW-0378">Hydrolase</keyword>
<evidence type="ECO:0000259" key="5">
    <source>
        <dbReference type="Pfam" id="PF01156"/>
    </source>
</evidence>
<dbReference type="Gene3D" id="3.90.245.10">
    <property type="entry name" value="Ribonucleoside hydrolase-like"/>
    <property type="match status" value="1"/>
</dbReference>
<accession>A0AAD5K827</accession>
<feature type="domain" description="Inosine/uridine-preferring nucleoside hydrolase" evidence="5">
    <location>
        <begin position="6"/>
        <end position="246"/>
    </location>
</feature>
<protein>
    <submittedName>
        <fullName evidence="6">Inosine/uridine-preferring nucleoside hydrolase domain-containing protein</fullName>
    </submittedName>
</protein>
<dbReference type="AlphaFoldDB" id="A0AAD5K827"/>
<comment type="caution">
    <text evidence="6">The sequence shown here is derived from an EMBL/GenBank/DDBJ whole genome shotgun (WGS) entry which is preliminary data.</text>
</comment>